<dbReference type="Gene3D" id="1.10.405.10">
    <property type="entry name" value="Guanine Nucleotide Dissociation Inhibitor, domain 1"/>
    <property type="match status" value="1"/>
</dbReference>
<evidence type="ECO:0000313" key="2">
    <source>
        <dbReference type="EMBL" id="MCT2586908.1"/>
    </source>
</evidence>
<dbReference type="Gene3D" id="1.10.10.1620">
    <property type="match status" value="1"/>
</dbReference>
<dbReference type="Gene3D" id="3.30.70.2100">
    <property type="match status" value="1"/>
</dbReference>
<evidence type="ECO:0000259" key="1">
    <source>
        <dbReference type="Pfam" id="PF01593"/>
    </source>
</evidence>
<dbReference type="Pfam" id="PF01593">
    <property type="entry name" value="Amino_oxidase"/>
    <property type="match status" value="1"/>
</dbReference>
<dbReference type="SUPFAM" id="SSF51905">
    <property type="entry name" value="FAD/NAD(P)-binding domain"/>
    <property type="match status" value="1"/>
</dbReference>
<keyword evidence="3" id="KW-1185">Reference proteome</keyword>
<proteinExistence type="predicted"/>
<dbReference type="SUPFAM" id="SSF54373">
    <property type="entry name" value="FAD-linked reductases, C-terminal domain"/>
    <property type="match status" value="1"/>
</dbReference>
<dbReference type="Gene3D" id="3.30.160.490">
    <property type="match status" value="1"/>
</dbReference>
<dbReference type="Gene3D" id="6.10.250.1500">
    <property type="match status" value="1"/>
</dbReference>
<gene>
    <name evidence="2" type="ORF">JT362_27680</name>
</gene>
<evidence type="ECO:0000313" key="3">
    <source>
        <dbReference type="Proteomes" id="UP001156441"/>
    </source>
</evidence>
<sequence length="636" mass="70754">MLAPGIAAAAPVRLPGRTGTAERDDERWRTCQRLARELLLVGPDGEDLKLQYLKILIDNGLPKTSRPKDVLVVGAGIAGLVSALLLKRAGHRVTVVEANGNRIGGRIKTFRRGPGNSTTPFTDPAQYAEAGAMRLPDFHPMTLALIDRLGLRRRLFYNVDVKPGTGSTGSVPPVVYRSFTGEEWRNGPDRPDFRAPEQALRTWIDTNGQQVRRAEYARDPEPINRGFGIPGDQALASAGALLDAALDPVRDYYSTSTPDGRVNKPMAEWLEGWARVIYDFDHHSMGSFLTGHLGLDERTVDAIGTLENLTSRSPLSFIHSFLTRSLVDSRATYWEIEGGTARLPYALVDELGDDLRMNRRMTRLDYWTPERDGESPHVRRDGPRVWVETVSESGGTDAVSGTPGETEIFTADVAVVTVPFTALRHVEVTPLFSYGKRRAVIELHYDSATKVLLEFTKRWWEFDEDDWRRELEAIKPGLYQHYLALDKKPAAETVGGGSVTDNPNRFMYFPSHPVPGSDGGVVLASYSWAADASRWDSLYDDERYAYALRGMQSVYGKRIEAFYTGRGHTQSWLRNRYALGEAAVFTPRQFTELHPSITTAEGPVHFAGEHTSLKHSWIEGALESAVRVALEVNTAD</sequence>
<dbReference type="PANTHER" id="PTHR10742:SF342">
    <property type="entry name" value="AMINE OXIDASE"/>
    <property type="match status" value="1"/>
</dbReference>
<dbReference type="Gene3D" id="3.50.50.60">
    <property type="entry name" value="FAD/NAD(P)-binding domain"/>
    <property type="match status" value="1"/>
</dbReference>
<reference evidence="2 3" key="1">
    <citation type="submission" date="2021-02" db="EMBL/GenBank/DDBJ databases">
        <title>Actinophytocola xerophila sp. nov., isolated from soil of cotton cropping field.</title>
        <authorList>
            <person name="Huang R."/>
            <person name="Chen X."/>
            <person name="Ge X."/>
            <person name="Liu W."/>
        </authorList>
    </citation>
    <scope>NUCLEOTIDE SEQUENCE [LARGE SCALE GENOMIC DNA]</scope>
    <source>
        <strain evidence="2 3">S1-96</strain>
    </source>
</reference>
<dbReference type="EMBL" id="JAFFZE010000022">
    <property type="protein sequence ID" value="MCT2586908.1"/>
    <property type="molecule type" value="Genomic_DNA"/>
</dbReference>
<organism evidence="2 3">
    <name type="scientific">Actinophytocola gossypii</name>
    <dbReference type="NCBI Taxonomy" id="2812003"/>
    <lineage>
        <taxon>Bacteria</taxon>
        <taxon>Bacillati</taxon>
        <taxon>Actinomycetota</taxon>
        <taxon>Actinomycetes</taxon>
        <taxon>Pseudonocardiales</taxon>
        <taxon>Pseudonocardiaceae</taxon>
    </lineage>
</organism>
<dbReference type="Gene3D" id="6.10.140.1210">
    <property type="match status" value="1"/>
</dbReference>
<comment type="caution">
    <text evidence="2">The sequence shown here is derived from an EMBL/GenBank/DDBJ whole genome shotgun (WGS) entry which is preliminary data.</text>
</comment>
<dbReference type="InterPro" id="IPR036188">
    <property type="entry name" value="FAD/NAD-bd_sf"/>
</dbReference>
<dbReference type="PANTHER" id="PTHR10742">
    <property type="entry name" value="FLAVIN MONOAMINE OXIDASE"/>
    <property type="match status" value="1"/>
</dbReference>
<dbReference type="InterPro" id="IPR002937">
    <property type="entry name" value="Amino_oxidase"/>
</dbReference>
<dbReference type="Gene3D" id="1.10.10.1790">
    <property type="match status" value="1"/>
</dbReference>
<name>A0ABT2JGN9_9PSEU</name>
<feature type="domain" description="Amine oxidase" evidence="1">
    <location>
        <begin position="77"/>
        <end position="632"/>
    </location>
</feature>
<protein>
    <submittedName>
        <fullName evidence="2">FAD-dependent oxidoreductase</fullName>
    </submittedName>
</protein>
<dbReference type="RefSeq" id="WP_260194773.1">
    <property type="nucleotide sequence ID" value="NZ_JAFFZE010000022.1"/>
</dbReference>
<dbReference type="InterPro" id="IPR050281">
    <property type="entry name" value="Flavin_monoamine_oxidase"/>
</dbReference>
<dbReference type="Gene3D" id="3.30.1490.470">
    <property type="match status" value="1"/>
</dbReference>
<dbReference type="Proteomes" id="UP001156441">
    <property type="component" value="Unassembled WGS sequence"/>
</dbReference>
<accession>A0ABT2JGN9</accession>